<accession>A0AAP0I9H1</accession>
<evidence type="ECO:0000313" key="3">
    <source>
        <dbReference type="Proteomes" id="UP001419268"/>
    </source>
</evidence>
<dbReference type="Proteomes" id="UP001419268">
    <property type="component" value="Unassembled WGS sequence"/>
</dbReference>
<protein>
    <recommendedName>
        <fullName evidence="4">Secreted protein</fullName>
    </recommendedName>
</protein>
<name>A0AAP0I9H1_9MAGN</name>
<evidence type="ECO:0000313" key="2">
    <source>
        <dbReference type="EMBL" id="KAK9111087.1"/>
    </source>
</evidence>
<gene>
    <name evidence="2" type="ORF">Scep_018606</name>
</gene>
<evidence type="ECO:0008006" key="4">
    <source>
        <dbReference type="Google" id="ProtNLM"/>
    </source>
</evidence>
<dbReference type="AlphaFoldDB" id="A0AAP0I9H1"/>
<evidence type="ECO:0000256" key="1">
    <source>
        <dbReference type="SAM" id="SignalP"/>
    </source>
</evidence>
<keyword evidence="1" id="KW-0732">Signal</keyword>
<reference evidence="2 3" key="1">
    <citation type="submission" date="2024-01" db="EMBL/GenBank/DDBJ databases">
        <title>Genome assemblies of Stephania.</title>
        <authorList>
            <person name="Yang L."/>
        </authorList>
    </citation>
    <scope>NUCLEOTIDE SEQUENCE [LARGE SCALE GENOMIC DNA]</scope>
    <source>
        <strain evidence="2">JXDWG</strain>
        <tissue evidence="2">Leaf</tissue>
    </source>
</reference>
<dbReference type="EMBL" id="JBBNAG010000008">
    <property type="protein sequence ID" value="KAK9111087.1"/>
    <property type="molecule type" value="Genomic_DNA"/>
</dbReference>
<keyword evidence="3" id="KW-1185">Reference proteome</keyword>
<comment type="caution">
    <text evidence="2">The sequence shown here is derived from an EMBL/GenBank/DDBJ whole genome shotgun (WGS) entry which is preliminary data.</text>
</comment>
<feature type="chain" id="PRO_5043017116" description="Secreted protein" evidence="1">
    <location>
        <begin position="22"/>
        <end position="67"/>
    </location>
</feature>
<proteinExistence type="predicted"/>
<sequence>MSCLALLTLGSSFLCLRECRSTFQRGKAPQDRRYHLRIRRSSYNLPDISDSFVLLDILVLKHWELVF</sequence>
<feature type="signal peptide" evidence="1">
    <location>
        <begin position="1"/>
        <end position="21"/>
    </location>
</feature>
<organism evidence="2 3">
    <name type="scientific">Stephania cephalantha</name>
    <dbReference type="NCBI Taxonomy" id="152367"/>
    <lineage>
        <taxon>Eukaryota</taxon>
        <taxon>Viridiplantae</taxon>
        <taxon>Streptophyta</taxon>
        <taxon>Embryophyta</taxon>
        <taxon>Tracheophyta</taxon>
        <taxon>Spermatophyta</taxon>
        <taxon>Magnoliopsida</taxon>
        <taxon>Ranunculales</taxon>
        <taxon>Menispermaceae</taxon>
        <taxon>Menispermoideae</taxon>
        <taxon>Cissampelideae</taxon>
        <taxon>Stephania</taxon>
    </lineage>
</organism>